<dbReference type="RefSeq" id="WP_179431446.1">
    <property type="nucleotide sequence ID" value="NZ_BAABLC010000009.1"/>
</dbReference>
<protein>
    <submittedName>
        <fullName evidence="7">MFS family permease</fullName>
    </submittedName>
</protein>
<organism evidence="7 8">
    <name type="scientific">Microbacterium pseudoresistens</name>
    <dbReference type="NCBI Taxonomy" id="640634"/>
    <lineage>
        <taxon>Bacteria</taxon>
        <taxon>Bacillati</taxon>
        <taxon>Actinomycetota</taxon>
        <taxon>Actinomycetes</taxon>
        <taxon>Micrococcales</taxon>
        <taxon>Microbacteriaceae</taxon>
        <taxon>Microbacterium</taxon>
    </lineage>
</organism>
<gene>
    <name evidence="7" type="ORF">BKA02_000746</name>
</gene>
<dbReference type="EMBL" id="JACCBH010000001">
    <property type="protein sequence ID" value="NYD53691.1"/>
    <property type="molecule type" value="Genomic_DNA"/>
</dbReference>
<feature type="transmembrane region" description="Helical" evidence="6">
    <location>
        <begin position="12"/>
        <end position="39"/>
    </location>
</feature>
<dbReference type="AlphaFoldDB" id="A0A7Y9JM60"/>
<keyword evidence="8" id="KW-1185">Reference proteome</keyword>
<dbReference type="GO" id="GO:0022857">
    <property type="term" value="F:transmembrane transporter activity"/>
    <property type="evidence" value="ECO:0007669"/>
    <property type="project" value="InterPro"/>
</dbReference>
<keyword evidence="4 6" id="KW-1133">Transmembrane helix</keyword>
<name>A0A7Y9JM60_9MICO</name>
<evidence type="ECO:0000256" key="2">
    <source>
        <dbReference type="ARBA" id="ARBA00022475"/>
    </source>
</evidence>
<feature type="transmembrane region" description="Helical" evidence="6">
    <location>
        <begin position="377"/>
        <end position="396"/>
    </location>
</feature>
<comment type="caution">
    <text evidence="7">The sequence shown here is derived from an EMBL/GenBank/DDBJ whole genome shotgun (WGS) entry which is preliminary data.</text>
</comment>
<feature type="transmembrane region" description="Helical" evidence="6">
    <location>
        <begin position="346"/>
        <end position="365"/>
    </location>
</feature>
<feature type="transmembrane region" description="Helical" evidence="6">
    <location>
        <begin position="281"/>
        <end position="304"/>
    </location>
</feature>
<dbReference type="PANTHER" id="PTHR23513:SF6">
    <property type="entry name" value="MAJOR FACILITATOR SUPERFAMILY ASSOCIATED DOMAIN-CONTAINING PROTEIN"/>
    <property type="match status" value="1"/>
</dbReference>
<dbReference type="Gene3D" id="1.20.1250.20">
    <property type="entry name" value="MFS general substrate transporter like domains"/>
    <property type="match status" value="1"/>
</dbReference>
<evidence type="ECO:0000256" key="4">
    <source>
        <dbReference type="ARBA" id="ARBA00022989"/>
    </source>
</evidence>
<dbReference type="InterPro" id="IPR036259">
    <property type="entry name" value="MFS_trans_sf"/>
</dbReference>
<feature type="transmembrane region" description="Helical" evidence="6">
    <location>
        <begin position="251"/>
        <end position="269"/>
    </location>
</feature>
<feature type="transmembrane region" description="Helical" evidence="6">
    <location>
        <begin position="218"/>
        <end position="239"/>
    </location>
</feature>
<feature type="transmembrane region" description="Helical" evidence="6">
    <location>
        <begin position="310"/>
        <end position="334"/>
    </location>
</feature>
<keyword evidence="2" id="KW-1003">Cell membrane</keyword>
<comment type="subcellular location">
    <subcellularLocation>
        <location evidence="1">Cell membrane</location>
        <topology evidence="1">Multi-pass membrane protein</topology>
    </subcellularLocation>
</comment>
<accession>A0A7Y9JM60</accession>
<dbReference type="Pfam" id="PF07690">
    <property type="entry name" value="MFS_1"/>
    <property type="match status" value="1"/>
</dbReference>
<dbReference type="InterPro" id="IPR011701">
    <property type="entry name" value="MFS"/>
</dbReference>
<proteinExistence type="predicted"/>
<evidence type="ECO:0000256" key="1">
    <source>
        <dbReference type="ARBA" id="ARBA00004651"/>
    </source>
</evidence>
<evidence type="ECO:0000256" key="5">
    <source>
        <dbReference type="ARBA" id="ARBA00023136"/>
    </source>
</evidence>
<evidence type="ECO:0000313" key="7">
    <source>
        <dbReference type="EMBL" id="NYD53691.1"/>
    </source>
</evidence>
<sequence>MLAVLRNRIYRRLFTAHCVGLIGTGILTVALGLLAYDIAGGDAGAILGVAMMVKMVAYVFLTPVLSALTSRFRSKQVLVFADVLRAATALLLPFVTEAWQIYVLIFVLQSASALFTPALQALIPDVVPDETQYTYALAMTRLSYDAESLVSPMIAAALLVVMDFNLLFLGTTVGFVVSALIIVRTAVPEHGGMLVRSFRRRLLEGVLAFVQRRELRGLLGLNLALSASTSVVVVTTVLVVKDDLGGGSSDVALLLACFGTGSLTTALIAPRLVRRWPDYSVMFFCVAPMPVVLLSVGASLIFVPVGTLHWLVPCLWVLFGLFTSAVVTLSGRLLRRFSTEGSRNAIFSGYFSLSHGFLLVMYPSVGALSARFGVGPTAIVLSVVSLAGVLTCLAIWRTLLVRRQ</sequence>
<dbReference type="PANTHER" id="PTHR23513">
    <property type="entry name" value="INTEGRAL MEMBRANE EFFLUX PROTEIN-RELATED"/>
    <property type="match status" value="1"/>
</dbReference>
<feature type="transmembrane region" description="Helical" evidence="6">
    <location>
        <begin position="45"/>
        <end position="65"/>
    </location>
</feature>
<dbReference type="GO" id="GO:0005886">
    <property type="term" value="C:plasma membrane"/>
    <property type="evidence" value="ECO:0007669"/>
    <property type="project" value="UniProtKB-SubCell"/>
</dbReference>
<feature type="transmembrane region" description="Helical" evidence="6">
    <location>
        <begin position="101"/>
        <end position="123"/>
    </location>
</feature>
<reference evidence="7 8" key="1">
    <citation type="submission" date="2020-07" db="EMBL/GenBank/DDBJ databases">
        <title>Sequencing the genomes of 1000 actinobacteria strains.</title>
        <authorList>
            <person name="Klenk H.-P."/>
        </authorList>
    </citation>
    <scope>NUCLEOTIDE SEQUENCE [LARGE SCALE GENOMIC DNA]</scope>
    <source>
        <strain evidence="7 8">DSM 22185</strain>
    </source>
</reference>
<dbReference type="Proteomes" id="UP000552045">
    <property type="component" value="Unassembled WGS sequence"/>
</dbReference>
<dbReference type="CDD" id="cd06173">
    <property type="entry name" value="MFS_MefA_like"/>
    <property type="match status" value="1"/>
</dbReference>
<evidence type="ECO:0000256" key="3">
    <source>
        <dbReference type="ARBA" id="ARBA00022692"/>
    </source>
</evidence>
<dbReference type="SUPFAM" id="SSF103473">
    <property type="entry name" value="MFS general substrate transporter"/>
    <property type="match status" value="1"/>
</dbReference>
<evidence type="ECO:0000256" key="6">
    <source>
        <dbReference type="SAM" id="Phobius"/>
    </source>
</evidence>
<keyword evidence="5 6" id="KW-0472">Membrane</keyword>
<evidence type="ECO:0000313" key="8">
    <source>
        <dbReference type="Proteomes" id="UP000552045"/>
    </source>
</evidence>
<keyword evidence="3 6" id="KW-0812">Transmembrane</keyword>